<gene>
    <name evidence="1" type="ORF">SB6408_03424</name>
</gene>
<dbReference type="EMBL" id="CABGHF010000003">
    <property type="protein sequence ID" value="VUS39267.1"/>
    <property type="molecule type" value="Genomic_DNA"/>
</dbReference>
<evidence type="ECO:0000313" key="2">
    <source>
        <dbReference type="Proteomes" id="UP000318370"/>
    </source>
</evidence>
<protein>
    <submittedName>
        <fullName evidence="1">Uncharacterized protein</fullName>
    </submittedName>
</protein>
<dbReference type="AlphaFoldDB" id="A0A564I4P6"/>
<evidence type="ECO:0000313" key="1">
    <source>
        <dbReference type="EMBL" id="VUS39267.1"/>
    </source>
</evidence>
<name>A0A564I4P6_9ENTR</name>
<proteinExistence type="predicted"/>
<sequence>MVPKPICGIFTPSYNVISGMSDNCARQMGGVTGQGVPKTVILFMTPSVIRWQSFC</sequence>
<accession>A0A564I4P6</accession>
<dbReference type="Proteomes" id="UP000318370">
    <property type="component" value="Unassembled WGS sequence"/>
</dbReference>
<organism evidence="1 2">
    <name type="scientific">Klebsiella spallanzanii</name>
    <dbReference type="NCBI Taxonomy" id="2587528"/>
    <lineage>
        <taxon>Bacteria</taxon>
        <taxon>Pseudomonadati</taxon>
        <taxon>Pseudomonadota</taxon>
        <taxon>Gammaproteobacteria</taxon>
        <taxon>Enterobacterales</taxon>
        <taxon>Enterobacteriaceae</taxon>
        <taxon>Klebsiella/Raoultella group</taxon>
        <taxon>Klebsiella</taxon>
    </lineage>
</organism>
<reference evidence="1 2" key="1">
    <citation type="submission" date="2019-07" db="EMBL/GenBank/DDBJ databases">
        <authorList>
            <person name="Brisse S."/>
            <person name="Rodrigues C."/>
            <person name="Thorpe H."/>
        </authorList>
    </citation>
    <scope>NUCLEOTIDE SEQUENCE [LARGE SCALE GENOMIC DNA]</scope>
    <source>
        <strain evidence="1">SB6408</strain>
    </source>
</reference>